<keyword evidence="6" id="KW-0150">Chloroplast</keyword>
<keyword evidence="7" id="KW-0934">Plastid</keyword>
<dbReference type="PROSITE" id="PS50089">
    <property type="entry name" value="ZF_RING_2"/>
    <property type="match status" value="1"/>
</dbReference>
<dbReference type="GO" id="GO:0061630">
    <property type="term" value="F:ubiquitin protein ligase activity"/>
    <property type="evidence" value="ECO:0007669"/>
    <property type="project" value="UniProtKB-EC"/>
</dbReference>
<evidence type="ECO:0000256" key="2">
    <source>
        <dbReference type="ARBA" id="ARBA00004396"/>
    </source>
</evidence>
<dbReference type="Pfam" id="PF00657">
    <property type="entry name" value="Lipase_GDSL"/>
    <property type="match status" value="1"/>
</dbReference>
<gene>
    <name evidence="21" type="ORF">L484_025017</name>
</gene>
<evidence type="ECO:0000256" key="18">
    <source>
        <dbReference type="SAM" id="MobiDB-lite"/>
    </source>
</evidence>
<feature type="chain" id="PRO_5004928901" description="RING-type E3 ubiquitin transferase" evidence="19">
    <location>
        <begin position="18"/>
        <end position="751"/>
    </location>
</feature>
<dbReference type="InterPro" id="IPR001087">
    <property type="entry name" value="GDSL"/>
</dbReference>
<dbReference type="SUPFAM" id="SSF57850">
    <property type="entry name" value="RING/U-box"/>
    <property type="match status" value="1"/>
</dbReference>
<evidence type="ECO:0000256" key="19">
    <source>
        <dbReference type="SAM" id="SignalP"/>
    </source>
</evidence>
<keyword evidence="9" id="KW-0812">Transmembrane</keyword>
<keyword evidence="11 17" id="KW-0863">Zinc-finger</keyword>
<dbReference type="FunFam" id="3.30.40.10:FF:000909">
    <property type="entry name" value="E3 ubiquitin-protein ligase SP1"/>
    <property type="match status" value="1"/>
</dbReference>
<dbReference type="CDD" id="cd01837">
    <property type="entry name" value="SGNH_plant_lipase_like"/>
    <property type="match status" value="1"/>
</dbReference>
<dbReference type="GO" id="GO:0016567">
    <property type="term" value="P:protein ubiquitination"/>
    <property type="evidence" value="ECO:0007669"/>
    <property type="project" value="InterPro"/>
</dbReference>
<dbReference type="EC" id="2.3.2.27" evidence="5"/>
<comment type="similarity">
    <text evidence="4">Belongs to the 'GDSL' lipolytic enzyme family.</text>
</comment>
<evidence type="ECO:0000256" key="8">
    <source>
        <dbReference type="ARBA" id="ARBA00022679"/>
    </source>
</evidence>
<dbReference type="STRING" id="981085.W9QT25"/>
<protein>
    <recommendedName>
        <fullName evidence="5">RING-type E3 ubiquitin transferase</fullName>
        <ecNumber evidence="5">2.3.2.27</ecNumber>
    </recommendedName>
</protein>
<sequence>MAMKMLMTLQTIALILSHLPLISPINLSYPAVFNFGDSNSDTGGITAGIAFPVGQPNGETYFLRPSGRFCDGRLIIDLLMDSMGLPFLNPYLDSVGAPSFQKGCNFATGGSTILPANEASLSPFSFGIQVSEFVRFRARVLQLLAKDKRLSKSLPSESYFKQGLYTFDMGQNDLDGAFYSKSEDQVVALIPSIISEFETGLKRLYDEGARNFWIHNMGPLGCLPRIIAKFGKDPSKLNQFGCVTSHNNLATAFNTQLRDLSVKFRGQFSEANVTLVDIFSIKSNLIANYSQYGFKQPIAACCGYGGLPLNFDNRIACGETKTLNGTSVTATPCNDTSEYVNWDGNHYTEAANKYAKNFQRIGFCERNYLGNTQAANLSDTRTIAACNCHAPPSSTFPALYLLGRSSGRDAELLKSVTRVNQLKELAQLLDAECILPLVVAISGRVGSETPINCEFSGLRGVIVEETAEQHFLKHNDSGSWIQDSALMLSMSKEVPWYLDDGSGRAYVVGARGATGFVLPVASEVFEESGRSLVRGTLDYLQGLKMLGVKRIERVLPTGTSLTIVGEVCCSVIRNSSSSSSSDIGKRKGSWLPAAKDDVGTVRIQRPHKGPFYISPKSIDQLITNLGKWARWYKYASVGLTAFGVYLIAKHAVQYIMERRRRWELQKRVLAAAAKRSGNDEEGSNDITESGLDSSKKDRLMPDLCVICLEQEYNAVFVPCGHMCCCTTCSSQLTNCPLCRRRIEQIVKTFRH</sequence>
<dbReference type="InterPro" id="IPR035669">
    <property type="entry name" value="SGNH_plant_lipase-like"/>
</dbReference>
<evidence type="ECO:0000256" key="16">
    <source>
        <dbReference type="ARBA" id="ARBA00023136"/>
    </source>
</evidence>
<dbReference type="PANTHER" id="PTHR47568">
    <property type="match status" value="1"/>
</dbReference>
<dbReference type="GO" id="GO:0009707">
    <property type="term" value="C:chloroplast outer membrane"/>
    <property type="evidence" value="ECO:0007669"/>
    <property type="project" value="UniProtKB-SubCell"/>
</dbReference>
<keyword evidence="13" id="KW-1002">Plastid outer membrane</keyword>
<dbReference type="InterPro" id="IPR044231">
    <property type="entry name" value="SP1/SPL1"/>
</dbReference>
<keyword evidence="14" id="KW-0862">Zinc</keyword>
<evidence type="ECO:0000256" key="10">
    <source>
        <dbReference type="ARBA" id="ARBA00022723"/>
    </source>
</evidence>
<evidence type="ECO:0000256" key="6">
    <source>
        <dbReference type="ARBA" id="ARBA00022528"/>
    </source>
</evidence>
<feature type="region of interest" description="Disordered" evidence="18">
    <location>
        <begin position="675"/>
        <end position="695"/>
    </location>
</feature>
<evidence type="ECO:0000256" key="9">
    <source>
        <dbReference type="ARBA" id="ARBA00022692"/>
    </source>
</evidence>
<accession>W9QT25</accession>
<organism evidence="21 22">
    <name type="scientific">Morus notabilis</name>
    <dbReference type="NCBI Taxonomy" id="981085"/>
    <lineage>
        <taxon>Eukaryota</taxon>
        <taxon>Viridiplantae</taxon>
        <taxon>Streptophyta</taxon>
        <taxon>Embryophyta</taxon>
        <taxon>Tracheophyta</taxon>
        <taxon>Spermatophyta</taxon>
        <taxon>Magnoliopsida</taxon>
        <taxon>eudicotyledons</taxon>
        <taxon>Gunneridae</taxon>
        <taxon>Pentapetalae</taxon>
        <taxon>rosids</taxon>
        <taxon>fabids</taxon>
        <taxon>Rosales</taxon>
        <taxon>Moraceae</taxon>
        <taxon>Moreae</taxon>
        <taxon>Morus</taxon>
    </lineage>
</organism>
<dbReference type="Pfam" id="PF13920">
    <property type="entry name" value="zf-C3HC4_3"/>
    <property type="match status" value="1"/>
</dbReference>
<dbReference type="Pfam" id="PF12483">
    <property type="entry name" value="GIDE"/>
    <property type="match status" value="2"/>
</dbReference>
<evidence type="ECO:0000256" key="11">
    <source>
        <dbReference type="ARBA" id="ARBA00022771"/>
    </source>
</evidence>
<dbReference type="Proteomes" id="UP000030645">
    <property type="component" value="Unassembled WGS sequence"/>
</dbReference>
<reference evidence="22" key="1">
    <citation type="submission" date="2013-01" db="EMBL/GenBank/DDBJ databases">
        <title>Draft Genome Sequence of a Mulberry Tree, Morus notabilis C.K. Schneid.</title>
        <authorList>
            <person name="He N."/>
            <person name="Zhao S."/>
        </authorList>
    </citation>
    <scope>NUCLEOTIDE SEQUENCE</scope>
</reference>
<proteinExistence type="inferred from homology"/>
<evidence type="ECO:0000256" key="1">
    <source>
        <dbReference type="ARBA" id="ARBA00000900"/>
    </source>
</evidence>
<feature type="domain" description="RING-type" evidence="20">
    <location>
        <begin position="704"/>
        <end position="739"/>
    </location>
</feature>
<keyword evidence="16" id="KW-0472">Membrane</keyword>
<name>W9QT25_9ROSA</name>
<feature type="signal peptide" evidence="19">
    <location>
        <begin position="1"/>
        <end position="17"/>
    </location>
</feature>
<evidence type="ECO:0000256" key="4">
    <source>
        <dbReference type="ARBA" id="ARBA00008668"/>
    </source>
</evidence>
<dbReference type="GO" id="GO:0016788">
    <property type="term" value="F:hydrolase activity, acting on ester bonds"/>
    <property type="evidence" value="ECO:0007669"/>
    <property type="project" value="InterPro"/>
</dbReference>
<evidence type="ECO:0000256" key="17">
    <source>
        <dbReference type="PROSITE-ProRule" id="PRU00175"/>
    </source>
</evidence>
<evidence type="ECO:0000256" key="15">
    <source>
        <dbReference type="ARBA" id="ARBA00022989"/>
    </source>
</evidence>
<comment type="pathway">
    <text evidence="3">Protein modification; protein ubiquitination.</text>
</comment>
<dbReference type="eggNOG" id="KOG1571">
    <property type="taxonomic scope" value="Eukaryota"/>
</dbReference>
<evidence type="ECO:0000256" key="7">
    <source>
        <dbReference type="ARBA" id="ARBA00022640"/>
    </source>
</evidence>
<dbReference type="InterPro" id="IPR013083">
    <property type="entry name" value="Znf_RING/FYVE/PHD"/>
</dbReference>
<keyword evidence="8" id="KW-0808">Transferase</keyword>
<dbReference type="InterPro" id="IPR022170">
    <property type="entry name" value="MUL1-like"/>
</dbReference>
<dbReference type="CDD" id="cd16515">
    <property type="entry name" value="RING-HC_LRSAM1"/>
    <property type="match status" value="1"/>
</dbReference>
<keyword evidence="10" id="KW-0479">Metal-binding</keyword>
<keyword evidence="22" id="KW-1185">Reference proteome</keyword>
<dbReference type="Gene3D" id="3.40.50.1110">
    <property type="entry name" value="SGNH hydrolase"/>
    <property type="match status" value="1"/>
</dbReference>
<evidence type="ECO:0000259" key="20">
    <source>
        <dbReference type="PROSITE" id="PS50089"/>
    </source>
</evidence>
<evidence type="ECO:0000256" key="14">
    <source>
        <dbReference type="ARBA" id="ARBA00022833"/>
    </source>
</evidence>
<dbReference type="InterPro" id="IPR036514">
    <property type="entry name" value="SGNH_hydro_sf"/>
</dbReference>
<keyword evidence="19" id="KW-0732">Signal</keyword>
<evidence type="ECO:0000256" key="3">
    <source>
        <dbReference type="ARBA" id="ARBA00004906"/>
    </source>
</evidence>
<dbReference type="PANTHER" id="PTHR47568:SF2">
    <property type="entry name" value="E3 UBIQUITIN-PROTEIN LIGASE SP1-RELATED"/>
    <property type="match status" value="1"/>
</dbReference>
<evidence type="ECO:0000313" key="21">
    <source>
        <dbReference type="EMBL" id="EXB39322.1"/>
    </source>
</evidence>
<evidence type="ECO:0000256" key="13">
    <source>
        <dbReference type="ARBA" id="ARBA00022805"/>
    </source>
</evidence>
<comment type="catalytic activity">
    <reaction evidence="1">
        <text>S-ubiquitinyl-[E2 ubiquitin-conjugating enzyme]-L-cysteine + [acceptor protein]-L-lysine = [E2 ubiquitin-conjugating enzyme]-L-cysteine + N(6)-ubiquitinyl-[acceptor protein]-L-lysine.</text>
        <dbReference type="EC" id="2.3.2.27"/>
    </reaction>
</comment>
<keyword evidence="12" id="KW-0833">Ubl conjugation pathway</keyword>
<evidence type="ECO:0000313" key="22">
    <source>
        <dbReference type="Proteomes" id="UP000030645"/>
    </source>
</evidence>
<dbReference type="Gene3D" id="3.30.40.10">
    <property type="entry name" value="Zinc/RING finger domain, C3HC4 (zinc finger)"/>
    <property type="match status" value="1"/>
</dbReference>
<evidence type="ECO:0000256" key="12">
    <source>
        <dbReference type="ARBA" id="ARBA00022786"/>
    </source>
</evidence>
<dbReference type="EMBL" id="KE343721">
    <property type="protein sequence ID" value="EXB39322.1"/>
    <property type="molecule type" value="Genomic_DNA"/>
</dbReference>
<dbReference type="InterPro" id="IPR001841">
    <property type="entry name" value="Znf_RING"/>
</dbReference>
<dbReference type="GO" id="GO:0008270">
    <property type="term" value="F:zinc ion binding"/>
    <property type="evidence" value="ECO:0007669"/>
    <property type="project" value="UniProtKB-KW"/>
</dbReference>
<keyword evidence="15" id="KW-1133">Transmembrane helix</keyword>
<comment type="subcellular location">
    <subcellularLocation>
        <location evidence="2">Plastid</location>
        <location evidence="2">Chloroplast outer membrane</location>
        <topology evidence="2">Multi-pass membrane protein</topology>
    </subcellularLocation>
</comment>
<evidence type="ECO:0000256" key="5">
    <source>
        <dbReference type="ARBA" id="ARBA00012483"/>
    </source>
</evidence>
<dbReference type="AlphaFoldDB" id="W9QT25"/>